<gene>
    <name evidence="1" type="ORF">GCM10007377_13530</name>
</gene>
<protein>
    <submittedName>
        <fullName evidence="1">Uncharacterized protein</fullName>
    </submittedName>
</protein>
<dbReference type="AlphaFoldDB" id="A0A8J3F2X3"/>
<proteinExistence type="predicted"/>
<dbReference type="EMBL" id="BMDH01000004">
    <property type="protein sequence ID" value="GGI14961.1"/>
    <property type="molecule type" value="Genomic_DNA"/>
</dbReference>
<keyword evidence="2" id="KW-1185">Reference proteome</keyword>
<name>A0A8J3F2X3_9BIFI</name>
<evidence type="ECO:0000313" key="1">
    <source>
        <dbReference type="EMBL" id="GGI14961.1"/>
    </source>
</evidence>
<dbReference type="Proteomes" id="UP000619536">
    <property type="component" value="Unassembled WGS sequence"/>
</dbReference>
<reference evidence="1" key="1">
    <citation type="journal article" date="2014" name="Int. J. Syst. Evol. Microbiol.">
        <title>Complete genome sequence of Corynebacterium casei LMG S-19264T (=DSM 44701T), isolated from a smear-ripened cheese.</title>
        <authorList>
            <consortium name="US DOE Joint Genome Institute (JGI-PGF)"/>
            <person name="Walter F."/>
            <person name="Albersmeier A."/>
            <person name="Kalinowski J."/>
            <person name="Ruckert C."/>
        </authorList>
    </citation>
    <scope>NUCLEOTIDE SEQUENCE</scope>
    <source>
        <strain evidence="1">CCM 8606</strain>
    </source>
</reference>
<reference evidence="1" key="2">
    <citation type="submission" date="2020-09" db="EMBL/GenBank/DDBJ databases">
        <authorList>
            <person name="Sun Q."/>
            <person name="Sedlacek I."/>
        </authorList>
    </citation>
    <scope>NUCLEOTIDE SEQUENCE</scope>
    <source>
        <strain evidence="1">CCM 8606</strain>
    </source>
</reference>
<accession>A0A8J3F2X3</accession>
<evidence type="ECO:0000313" key="2">
    <source>
        <dbReference type="Proteomes" id="UP000619536"/>
    </source>
</evidence>
<dbReference type="RefSeq" id="WP_188355526.1">
    <property type="nucleotide sequence ID" value="NZ_BMDH01000004.1"/>
</dbReference>
<organism evidence="1 2">
    <name type="scientific">Galliscardovia ingluviei</name>
    <dbReference type="NCBI Taxonomy" id="1769422"/>
    <lineage>
        <taxon>Bacteria</taxon>
        <taxon>Bacillati</taxon>
        <taxon>Actinomycetota</taxon>
        <taxon>Actinomycetes</taxon>
        <taxon>Bifidobacteriales</taxon>
        <taxon>Bifidobacteriaceae</taxon>
        <taxon>Galliscardovia</taxon>
    </lineage>
</organism>
<sequence length="225" mass="26086">MPIHKVFKRSTRIAATIASILRTPKIPIIFAFRSIIYFVNFGYFPTDFNFNFFRYSENIKIIKKFGVRYIATEEFLRTHNPTVLGSKQDYALLQNLRDAATWTLHYDYSQGISVEFIQQINAHMTRIATLEPGKLRTAANILVHTQFGDYFPPIPQKEHIQTLISDYTTPRAIRNAAIIDADKTTFNTLLASWYMRNDPQIIYWLADCSLTHQGLDDTSRPIEVK</sequence>
<comment type="caution">
    <text evidence="1">The sequence shown here is derived from an EMBL/GenBank/DDBJ whole genome shotgun (WGS) entry which is preliminary data.</text>
</comment>